<evidence type="ECO:0000256" key="7">
    <source>
        <dbReference type="RuleBase" id="RU000461"/>
    </source>
</evidence>
<proteinExistence type="inferred from homology"/>
<evidence type="ECO:0000256" key="6">
    <source>
        <dbReference type="ARBA" id="ARBA00023033"/>
    </source>
</evidence>
<protein>
    <submittedName>
        <fullName evidence="8">Cytochrome P450</fullName>
    </submittedName>
</protein>
<evidence type="ECO:0000313" key="9">
    <source>
        <dbReference type="Proteomes" id="UP001597079"/>
    </source>
</evidence>
<dbReference type="Pfam" id="PF00067">
    <property type="entry name" value="p450"/>
    <property type="match status" value="1"/>
</dbReference>
<evidence type="ECO:0000256" key="3">
    <source>
        <dbReference type="ARBA" id="ARBA00022723"/>
    </source>
</evidence>
<reference evidence="9" key="1">
    <citation type="journal article" date="2019" name="Int. J. Syst. Evol. Microbiol.">
        <title>The Global Catalogue of Microorganisms (GCM) 10K type strain sequencing project: providing services to taxonomists for standard genome sequencing and annotation.</title>
        <authorList>
            <consortium name="The Broad Institute Genomics Platform"/>
            <consortium name="The Broad Institute Genome Sequencing Center for Infectious Disease"/>
            <person name="Wu L."/>
            <person name="Ma J."/>
        </authorList>
    </citation>
    <scope>NUCLEOTIDE SEQUENCE [LARGE SCALE GENOMIC DNA]</scope>
    <source>
        <strain evidence="9">CGMCC 1.12286</strain>
    </source>
</reference>
<dbReference type="InterPro" id="IPR002401">
    <property type="entry name" value="Cyt_P450_E_grp-I"/>
</dbReference>
<keyword evidence="4 7" id="KW-0560">Oxidoreductase</keyword>
<keyword evidence="9" id="KW-1185">Reference proteome</keyword>
<organism evidence="8 9">
    <name type="scientific">Alicyclobacillus fodiniaquatilis</name>
    <dbReference type="NCBI Taxonomy" id="1661150"/>
    <lineage>
        <taxon>Bacteria</taxon>
        <taxon>Bacillati</taxon>
        <taxon>Bacillota</taxon>
        <taxon>Bacilli</taxon>
        <taxon>Bacillales</taxon>
        <taxon>Alicyclobacillaceae</taxon>
        <taxon>Alicyclobacillus</taxon>
    </lineage>
</organism>
<comment type="caution">
    <text evidence="8">The sequence shown here is derived from an EMBL/GenBank/DDBJ whole genome shotgun (WGS) entry which is preliminary data.</text>
</comment>
<dbReference type="PANTHER" id="PTHR24291:SF50">
    <property type="entry name" value="BIFUNCTIONAL ALBAFLAVENONE MONOOXYGENASE_TERPENE SYNTHASE"/>
    <property type="match status" value="1"/>
</dbReference>
<evidence type="ECO:0000256" key="1">
    <source>
        <dbReference type="ARBA" id="ARBA00010617"/>
    </source>
</evidence>
<evidence type="ECO:0000256" key="2">
    <source>
        <dbReference type="ARBA" id="ARBA00022617"/>
    </source>
</evidence>
<dbReference type="Proteomes" id="UP001597079">
    <property type="component" value="Unassembled WGS sequence"/>
</dbReference>
<accession>A0ABW4JFP0</accession>
<keyword evidence="5 7" id="KW-0408">Iron</keyword>
<dbReference type="PRINTS" id="PR00385">
    <property type="entry name" value="P450"/>
</dbReference>
<keyword evidence="3 7" id="KW-0479">Metal-binding</keyword>
<evidence type="ECO:0000313" key="8">
    <source>
        <dbReference type="EMBL" id="MFD1673867.1"/>
    </source>
</evidence>
<keyword evidence="2 7" id="KW-0349">Heme</keyword>
<dbReference type="Gene3D" id="1.10.630.10">
    <property type="entry name" value="Cytochrome P450"/>
    <property type="match status" value="1"/>
</dbReference>
<dbReference type="InterPro" id="IPR001128">
    <property type="entry name" value="Cyt_P450"/>
</dbReference>
<keyword evidence="6 7" id="KW-0503">Monooxygenase</keyword>
<dbReference type="PROSITE" id="PS00086">
    <property type="entry name" value="CYTOCHROME_P450"/>
    <property type="match status" value="1"/>
</dbReference>
<evidence type="ECO:0000256" key="5">
    <source>
        <dbReference type="ARBA" id="ARBA00023004"/>
    </source>
</evidence>
<comment type="similarity">
    <text evidence="1 7">Belongs to the cytochrome P450 family.</text>
</comment>
<gene>
    <name evidence="8" type="ORF">ACFSB2_03980</name>
</gene>
<dbReference type="RefSeq" id="WP_377941436.1">
    <property type="nucleotide sequence ID" value="NZ_JBHUCX010000013.1"/>
</dbReference>
<evidence type="ECO:0000256" key="4">
    <source>
        <dbReference type="ARBA" id="ARBA00023002"/>
    </source>
</evidence>
<dbReference type="InterPro" id="IPR050196">
    <property type="entry name" value="Cytochrome_P450_Monoox"/>
</dbReference>
<dbReference type="PRINTS" id="PR00463">
    <property type="entry name" value="EP450I"/>
</dbReference>
<name>A0ABW4JFP0_9BACL</name>
<dbReference type="PANTHER" id="PTHR24291">
    <property type="entry name" value="CYTOCHROME P450 FAMILY 4"/>
    <property type="match status" value="1"/>
</dbReference>
<dbReference type="InterPro" id="IPR036396">
    <property type="entry name" value="Cyt_P450_sf"/>
</dbReference>
<dbReference type="EMBL" id="JBHUCX010000013">
    <property type="protein sequence ID" value="MFD1673867.1"/>
    <property type="molecule type" value="Genomic_DNA"/>
</dbReference>
<dbReference type="SUPFAM" id="SSF48264">
    <property type="entry name" value="Cytochrome P450"/>
    <property type="match status" value="1"/>
</dbReference>
<sequence length="440" mass="49929">MPLREGVLTGNPIRHYRRFRRDPISFLASTQSLGDLVRVPNVSGKTSYIIHHPDLVRVILALDEDKVIKGASAKILGLTLGEGLLTSEAQTHARQRRQLQPAFHAEAIEQLTDDILRLTDARIATWATGHSISITQQLLDLTLDIVFEGLFGTKVGSDRAALHAIIEEIVQYSAERLMQSVPLPYWLPTRANRSHHKAVRTLDAIIAQLLQNTANTTGKNNMLTFLLNVQNADGTALPVEEIRDQLVTFIIAGHETTANLLGWMIYTLAENPHVRPKLYAEVDTVLGTHRPNYVDVRQLGYLRQVMRETLRLYPPAWTMLRENIAPIETDDVTIRPKSTLIISPYLLHRDPQWFRDADQFLPERFDPALEHTWPRFAYIPFGAGSRTCIGNTLAQTEVTLVMTRILQKYRWSIDETHPVEVEPSVSLRVKGELWGRFEAR</sequence>
<dbReference type="InterPro" id="IPR017972">
    <property type="entry name" value="Cyt_P450_CS"/>
</dbReference>